<sequence length="598" mass="67465">MDTSADPCDNFFQFACGGFTSKHEVPEYASVYGQFQALNRAVVYNMSRALSLSYEEQDEMGESLYKSHSACMLGGNNVGTDNEDAWNDVMQSIGVEEWPISAGDVNIPLWSKLLGDLMVTFNYKPIVYIDVKRSHDTKENVIHLKPGSLPTEREHLSLHYYKVLLYLLVEKLNATSLSGPQVLHAIDEMVQFETTLAEILSKQVNDTTPTTASVMELESDVDLRRSMVDIYQILDNIFKTSNITVSRNDTVLLSAPGKIRLLLKACGEWEKHIVSNVLVLHALLTVGKDVLPGVQDFIAIFKNKVRHVEKSSVPQTIICNGALAQAATAAYGYFYLNNFFDNSGVPIVEEMLEFQKKIFHKELQNNDWMDNATKAAALSKLTAMSAVIGCPQWMTNDSKVSLLIPKTDTVRGDQFVYHYVASAKVNMQAKLSFLRKQEDPKDSEAFNVALVNAFYKRTENKIGRTYDEKGRISDWWTPQTAQIFRDKAQCFVDQYGNITDADTKMKAFQELMKKEKDSMQLLPGLESFTIEQLHFISAAQPWCKKYDPATKKYVIKEDVHSVSEHRVNIAFGNTPQFAAAFKCPPGSKMNFAKKCKVW</sequence>
<reference evidence="1" key="1">
    <citation type="submission" date="2020-05" db="EMBL/GenBank/DDBJ databases">
        <title>Large-scale comparative analyses of tick genomes elucidate their genetic diversity and vector capacities.</title>
        <authorList>
            <person name="Jia N."/>
            <person name="Wang J."/>
            <person name="Shi W."/>
            <person name="Du L."/>
            <person name="Sun Y."/>
            <person name="Zhan W."/>
            <person name="Jiang J."/>
            <person name="Wang Q."/>
            <person name="Zhang B."/>
            <person name="Ji P."/>
            <person name="Sakyi L.B."/>
            <person name="Cui X."/>
            <person name="Yuan T."/>
            <person name="Jiang B."/>
            <person name="Yang W."/>
            <person name="Lam T.T.-Y."/>
            <person name="Chang Q."/>
            <person name="Ding S."/>
            <person name="Wang X."/>
            <person name="Zhu J."/>
            <person name="Ruan X."/>
            <person name="Zhao L."/>
            <person name="Wei J."/>
            <person name="Que T."/>
            <person name="Du C."/>
            <person name="Cheng J."/>
            <person name="Dai P."/>
            <person name="Han X."/>
            <person name="Huang E."/>
            <person name="Gao Y."/>
            <person name="Liu J."/>
            <person name="Shao H."/>
            <person name="Ye R."/>
            <person name="Li L."/>
            <person name="Wei W."/>
            <person name="Wang X."/>
            <person name="Wang C."/>
            <person name="Yang T."/>
            <person name="Huo Q."/>
            <person name="Li W."/>
            <person name="Guo W."/>
            <person name="Chen H."/>
            <person name="Zhou L."/>
            <person name="Ni X."/>
            <person name="Tian J."/>
            <person name="Zhou Y."/>
            <person name="Sheng Y."/>
            <person name="Liu T."/>
            <person name="Pan Y."/>
            <person name="Xia L."/>
            <person name="Li J."/>
            <person name="Zhao F."/>
            <person name="Cao W."/>
        </authorList>
    </citation>
    <scope>NUCLEOTIDE SEQUENCE</scope>
    <source>
        <strain evidence="1">Hyas-2018</strain>
    </source>
</reference>
<protein>
    <submittedName>
        <fullName evidence="1">Uncharacterized protein</fullName>
    </submittedName>
</protein>
<organism evidence="1 2">
    <name type="scientific">Hyalomma asiaticum</name>
    <name type="common">Tick</name>
    <dbReference type="NCBI Taxonomy" id="266040"/>
    <lineage>
        <taxon>Eukaryota</taxon>
        <taxon>Metazoa</taxon>
        <taxon>Ecdysozoa</taxon>
        <taxon>Arthropoda</taxon>
        <taxon>Chelicerata</taxon>
        <taxon>Arachnida</taxon>
        <taxon>Acari</taxon>
        <taxon>Parasitiformes</taxon>
        <taxon>Ixodida</taxon>
        <taxon>Ixodoidea</taxon>
        <taxon>Ixodidae</taxon>
        <taxon>Hyalomminae</taxon>
        <taxon>Hyalomma</taxon>
    </lineage>
</organism>
<comment type="caution">
    <text evidence="1">The sequence shown here is derived from an EMBL/GenBank/DDBJ whole genome shotgun (WGS) entry which is preliminary data.</text>
</comment>
<dbReference type="EMBL" id="CM023484">
    <property type="protein sequence ID" value="KAH6934509.1"/>
    <property type="molecule type" value="Genomic_DNA"/>
</dbReference>
<accession>A0ACB7SPC1</accession>
<gene>
    <name evidence="1" type="ORF">HPB50_024735</name>
</gene>
<dbReference type="Proteomes" id="UP000821845">
    <property type="component" value="Chromosome 4"/>
</dbReference>
<name>A0ACB7SPC1_HYAAI</name>
<keyword evidence="2" id="KW-1185">Reference proteome</keyword>
<evidence type="ECO:0000313" key="1">
    <source>
        <dbReference type="EMBL" id="KAH6934509.1"/>
    </source>
</evidence>
<evidence type="ECO:0000313" key="2">
    <source>
        <dbReference type="Proteomes" id="UP000821845"/>
    </source>
</evidence>
<proteinExistence type="predicted"/>